<evidence type="ECO:0008006" key="5">
    <source>
        <dbReference type="Google" id="ProtNLM"/>
    </source>
</evidence>
<evidence type="ECO:0000313" key="3">
    <source>
        <dbReference type="EMBL" id="KAK1599787.1"/>
    </source>
</evidence>
<name>A0AAD8QE76_9PEZI</name>
<dbReference type="EMBL" id="JAHLJV010000002">
    <property type="protein sequence ID" value="KAK1599787.1"/>
    <property type="molecule type" value="Genomic_DNA"/>
</dbReference>
<feature type="compositionally biased region" description="Basic and acidic residues" evidence="1">
    <location>
        <begin position="25"/>
        <end position="34"/>
    </location>
</feature>
<feature type="signal peptide" evidence="2">
    <location>
        <begin position="1"/>
        <end position="22"/>
    </location>
</feature>
<evidence type="ECO:0000313" key="4">
    <source>
        <dbReference type="Proteomes" id="UP001230504"/>
    </source>
</evidence>
<organism evidence="3 4">
    <name type="scientific">Colletotrichum navitas</name>
    <dbReference type="NCBI Taxonomy" id="681940"/>
    <lineage>
        <taxon>Eukaryota</taxon>
        <taxon>Fungi</taxon>
        <taxon>Dikarya</taxon>
        <taxon>Ascomycota</taxon>
        <taxon>Pezizomycotina</taxon>
        <taxon>Sordariomycetes</taxon>
        <taxon>Hypocreomycetidae</taxon>
        <taxon>Glomerellales</taxon>
        <taxon>Glomerellaceae</taxon>
        <taxon>Colletotrichum</taxon>
        <taxon>Colletotrichum graminicola species complex</taxon>
    </lineage>
</organism>
<feature type="region of interest" description="Disordered" evidence="1">
    <location>
        <begin position="25"/>
        <end position="51"/>
    </location>
</feature>
<sequence length="108" mass="12104">MPTIVRVHLVLVIFSISHSCDAHKQTPTSVRREQGWAGKGRRKGVKGGERGRGNIGWGRVLAISPSIMARTCARMTRMTYHSFVSPSSLSQRVARCLSNVERRRGLFR</sequence>
<keyword evidence="2" id="KW-0732">Signal</keyword>
<evidence type="ECO:0000256" key="2">
    <source>
        <dbReference type="SAM" id="SignalP"/>
    </source>
</evidence>
<gene>
    <name evidence="3" type="ORF">LY79DRAFT_536100</name>
</gene>
<accession>A0AAD8QE76</accession>
<feature type="chain" id="PRO_5042051277" description="Secreted protein" evidence="2">
    <location>
        <begin position="23"/>
        <end position="108"/>
    </location>
</feature>
<dbReference type="GeneID" id="85440804"/>
<comment type="caution">
    <text evidence="3">The sequence shown here is derived from an EMBL/GenBank/DDBJ whole genome shotgun (WGS) entry which is preliminary data.</text>
</comment>
<dbReference type="Proteomes" id="UP001230504">
    <property type="component" value="Unassembled WGS sequence"/>
</dbReference>
<keyword evidence="4" id="KW-1185">Reference proteome</keyword>
<protein>
    <recommendedName>
        <fullName evidence="5">Secreted protein</fullName>
    </recommendedName>
</protein>
<reference evidence="3" key="1">
    <citation type="submission" date="2021-06" db="EMBL/GenBank/DDBJ databases">
        <title>Comparative genomics, transcriptomics and evolutionary studies reveal genomic signatures of adaptation to plant cell wall in hemibiotrophic fungi.</title>
        <authorList>
            <consortium name="DOE Joint Genome Institute"/>
            <person name="Baroncelli R."/>
            <person name="Diaz J.F."/>
            <person name="Benocci T."/>
            <person name="Peng M."/>
            <person name="Battaglia E."/>
            <person name="Haridas S."/>
            <person name="Andreopoulos W."/>
            <person name="Labutti K."/>
            <person name="Pangilinan J."/>
            <person name="Floch G.L."/>
            <person name="Makela M.R."/>
            <person name="Henrissat B."/>
            <person name="Grigoriev I.V."/>
            <person name="Crouch J.A."/>
            <person name="De Vries R.P."/>
            <person name="Sukno S.A."/>
            <person name="Thon M.R."/>
        </authorList>
    </citation>
    <scope>NUCLEOTIDE SEQUENCE</scope>
    <source>
        <strain evidence="3">CBS 125086</strain>
    </source>
</reference>
<dbReference type="AlphaFoldDB" id="A0AAD8QE76"/>
<proteinExistence type="predicted"/>
<dbReference type="RefSeq" id="XP_060420376.1">
    <property type="nucleotide sequence ID" value="XM_060556564.1"/>
</dbReference>
<evidence type="ECO:0000256" key="1">
    <source>
        <dbReference type="SAM" id="MobiDB-lite"/>
    </source>
</evidence>